<keyword evidence="2 4" id="KW-0474">Menaquinone biosynthesis</keyword>
<feature type="compositionally biased region" description="Basic and acidic residues" evidence="5">
    <location>
        <begin position="269"/>
        <end position="289"/>
    </location>
</feature>
<feature type="region of interest" description="Disordered" evidence="5">
    <location>
        <begin position="260"/>
        <end position="300"/>
    </location>
</feature>
<gene>
    <name evidence="4" type="primary">mqnD</name>
    <name evidence="6" type="ORF">Dthio_PD0566</name>
</gene>
<evidence type="ECO:0000256" key="2">
    <source>
        <dbReference type="ARBA" id="ARBA00022428"/>
    </source>
</evidence>
<evidence type="ECO:0000313" key="7">
    <source>
        <dbReference type="Proteomes" id="UP000005496"/>
    </source>
</evidence>
<proteinExistence type="inferred from homology"/>
<protein>
    <recommendedName>
        <fullName evidence="4">1,4-dihydroxy-6-naphtoate synthase</fullName>
        <ecNumber evidence="4">4.1.99.29</ecNumber>
    </recommendedName>
    <alternativeName>
        <fullName evidence="4">Menaquinone biosynthetic enzyme MqnD</fullName>
    </alternativeName>
</protein>
<dbReference type="AlphaFoldDB" id="D6SRC4"/>
<dbReference type="InterPro" id="IPR030869">
    <property type="entry name" value="MqnD"/>
</dbReference>
<evidence type="ECO:0000256" key="4">
    <source>
        <dbReference type="HAMAP-Rule" id="MF_00996"/>
    </source>
</evidence>
<feature type="binding site" evidence="4">
    <location>
        <begin position="60"/>
        <end position="62"/>
    </location>
    <ligand>
        <name>substrate</name>
    </ligand>
</feature>
<feature type="binding site" evidence="4">
    <location>
        <begin position="111"/>
        <end position="112"/>
    </location>
    <ligand>
        <name>substrate</name>
    </ligand>
</feature>
<keyword evidence="3 4" id="KW-0456">Lyase</keyword>
<dbReference type="UniPathway" id="UPA00079"/>
<feature type="compositionally biased region" description="Polar residues" evidence="5">
    <location>
        <begin position="291"/>
        <end position="300"/>
    </location>
</feature>
<dbReference type="SUPFAM" id="SSF53850">
    <property type="entry name" value="Periplasmic binding protein-like II"/>
    <property type="match status" value="1"/>
</dbReference>
<comment type="function">
    <text evidence="4">Catalyzes the conversion of cyclic dehypoxanthine futalosine (cyclic DHFL) into 1,4-dihydroxy-6-naphthoate, a step in the biosynthesis of menaquinone (MK, vitamin K2).</text>
</comment>
<comment type="catalytic activity">
    <reaction evidence="4">
        <text>cyclic dehypoxanthinylfutalosinate = 1,4-dihydroxy-6-naphthoate + dihydroxyacetone</text>
        <dbReference type="Rhea" id="RHEA:33087"/>
        <dbReference type="ChEBI" id="CHEBI:16016"/>
        <dbReference type="ChEBI" id="CHEBI:64254"/>
        <dbReference type="ChEBI" id="CHEBI:64270"/>
        <dbReference type="EC" id="4.1.99.29"/>
    </reaction>
</comment>
<dbReference type="GO" id="GO:0016830">
    <property type="term" value="F:carbon-carbon lyase activity"/>
    <property type="evidence" value="ECO:0007669"/>
    <property type="project" value="UniProtKB-UniRule"/>
</dbReference>
<evidence type="ECO:0000313" key="6">
    <source>
        <dbReference type="EMBL" id="EFI33240.1"/>
    </source>
</evidence>
<evidence type="ECO:0000256" key="3">
    <source>
        <dbReference type="ARBA" id="ARBA00023239"/>
    </source>
</evidence>
<comment type="similarity">
    <text evidence="4">Belongs to the MqnA/MqnD family. MqnD subfamily.</text>
</comment>
<dbReference type="GO" id="GO:0009234">
    <property type="term" value="P:menaquinone biosynthetic process"/>
    <property type="evidence" value="ECO:0007669"/>
    <property type="project" value="UniProtKB-UniRule"/>
</dbReference>
<name>D6SRC4_9BACT</name>
<dbReference type="CDD" id="cd13635">
    <property type="entry name" value="PBP2_Ttha1568_Mqnd"/>
    <property type="match status" value="1"/>
</dbReference>
<dbReference type="InterPro" id="IPR003773">
    <property type="entry name" value="Menaquinone_biosynth"/>
</dbReference>
<accession>D6SRC4</accession>
<evidence type="ECO:0000256" key="1">
    <source>
        <dbReference type="ARBA" id="ARBA00004863"/>
    </source>
</evidence>
<dbReference type="EMBL" id="ACJN02000003">
    <property type="protein sequence ID" value="EFI33240.1"/>
    <property type="molecule type" value="Genomic_DNA"/>
</dbReference>
<organism evidence="6 7">
    <name type="scientific">Desulfonatronospira thiodismutans ASO3-1</name>
    <dbReference type="NCBI Taxonomy" id="555779"/>
    <lineage>
        <taxon>Bacteria</taxon>
        <taxon>Pseudomonadati</taxon>
        <taxon>Thermodesulfobacteriota</taxon>
        <taxon>Desulfovibrionia</taxon>
        <taxon>Desulfovibrionales</taxon>
        <taxon>Desulfonatronovibrionaceae</taxon>
        <taxon>Desulfonatronospira</taxon>
    </lineage>
</organism>
<dbReference type="PANTHER" id="PTHR37167">
    <property type="entry name" value="1,4-DIHYDROXY-6-NAPHTOATE SYNTHASE"/>
    <property type="match status" value="1"/>
</dbReference>
<dbReference type="HAMAP" id="MF_00996">
    <property type="entry name" value="MqnD"/>
    <property type="match status" value="1"/>
</dbReference>
<evidence type="ECO:0000256" key="5">
    <source>
        <dbReference type="SAM" id="MobiDB-lite"/>
    </source>
</evidence>
<dbReference type="Gene3D" id="3.40.190.10">
    <property type="entry name" value="Periplasmic binding protein-like II"/>
    <property type="match status" value="2"/>
</dbReference>
<sequence length="300" mass="33583">MPEIRTLNVAISPCPNDTFIFGAWILGLVPDLEGCRSRFAWRDVDLLNQWARKNYCSLVKVSAGQALDLQDEYFILSSGAAFGLSHGPKLVARRGLKTRPGVIAVPGLQTTACSLLKAALDYDFEALPMPFDQIVNCLEQGHVDAGLLIHETALIYQQYHLELLLDLGSWWGEEAGDLPLPLGCIIMRKDLGQALKDRVEEQIRCSLDTARQRQPELMPLISHLAQEMDTDVIDRHIRAYVNQYSRDMGRPGKEALQKLQQLKTSMSDPSDRSDTSDKSDKSDTSDKLRQNPLNPTHSNK</sequence>
<reference evidence="6" key="1">
    <citation type="submission" date="2010-05" db="EMBL/GenBank/DDBJ databases">
        <title>The draft genome of Desulfonatronospira thiodismutans ASO3-1.</title>
        <authorList>
            <consortium name="US DOE Joint Genome Institute (JGI-PGF)"/>
            <person name="Lucas S."/>
            <person name="Copeland A."/>
            <person name="Lapidus A."/>
            <person name="Cheng J.-F."/>
            <person name="Bruce D."/>
            <person name="Goodwin L."/>
            <person name="Pitluck S."/>
            <person name="Chertkov O."/>
            <person name="Brettin T."/>
            <person name="Detter J.C."/>
            <person name="Han C."/>
            <person name="Land M.L."/>
            <person name="Hauser L."/>
            <person name="Kyrpides N."/>
            <person name="Mikhailova N."/>
            <person name="Muyzer G."/>
            <person name="Woyke T."/>
        </authorList>
    </citation>
    <scope>NUCLEOTIDE SEQUENCE [LARGE SCALE GENOMIC DNA]</scope>
    <source>
        <strain evidence="6">ASO3-1</strain>
    </source>
</reference>
<dbReference type="eggNOG" id="COG2107">
    <property type="taxonomic scope" value="Bacteria"/>
</dbReference>
<feature type="active site" description="Proton acceptor" evidence="4">
    <location>
        <position position="150"/>
    </location>
</feature>
<dbReference type="EC" id="4.1.99.29" evidence="4"/>
<dbReference type="RefSeq" id="WP_008870598.1">
    <property type="nucleotide sequence ID" value="NZ_ACJN02000003.1"/>
</dbReference>
<dbReference type="PANTHER" id="PTHR37167:SF1">
    <property type="entry name" value="1,4-DIHYDROXY-6-NAPHTOATE SYNTHASE"/>
    <property type="match status" value="1"/>
</dbReference>
<comment type="pathway">
    <text evidence="1 4">Quinol/quinone metabolism; menaquinone biosynthesis.</text>
</comment>
<keyword evidence="7" id="KW-1185">Reference proteome</keyword>
<dbReference type="Pfam" id="PF02621">
    <property type="entry name" value="VitK2_biosynth"/>
    <property type="match status" value="1"/>
</dbReference>
<dbReference type="Proteomes" id="UP000005496">
    <property type="component" value="Unassembled WGS sequence"/>
</dbReference>
<comment type="caution">
    <text evidence="6">The sequence shown here is derived from an EMBL/GenBank/DDBJ whole genome shotgun (WGS) entry which is preliminary data.</text>
</comment>